<keyword evidence="4" id="KW-1185">Reference proteome</keyword>
<reference evidence="3 4" key="1">
    <citation type="submission" date="2019-07" db="EMBL/GenBank/DDBJ databases">
        <title>Whole genome shotgun sequence of Cellulomonas terrae NBRC 100819.</title>
        <authorList>
            <person name="Hosoyama A."/>
            <person name="Uohara A."/>
            <person name="Ohji S."/>
            <person name="Ichikawa N."/>
        </authorList>
    </citation>
    <scope>NUCLEOTIDE SEQUENCE [LARGE SCALE GENOMIC DNA]</scope>
    <source>
        <strain evidence="3 4">NBRC 100819</strain>
    </source>
</reference>
<dbReference type="InterPro" id="IPR013022">
    <property type="entry name" value="Xyl_isomerase-like_TIM-brl"/>
</dbReference>
<name>A0A511JIY1_9CELL</name>
<dbReference type="InterPro" id="IPR036237">
    <property type="entry name" value="Xyl_isomerase-like_sf"/>
</dbReference>
<dbReference type="SUPFAM" id="SSF51658">
    <property type="entry name" value="Xylose isomerase-like"/>
    <property type="match status" value="1"/>
</dbReference>
<evidence type="ECO:0000313" key="4">
    <source>
        <dbReference type="Proteomes" id="UP000321049"/>
    </source>
</evidence>
<dbReference type="OrthoDB" id="9787068at2"/>
<dbReference type="Pfam" id="PF01261">
    <property type="entry name" value="AP_endonuc_2"/>
    <property type="match status" value="1"/>
</dbReference>
<dbReference type="AlphaFoldDB" id="A0A511JIY1"/>
<evidence type="ECO:0000256" key="1">
    <source>
        <dbReference type="ARBA" id="ARBA00023277"/>
    </source>
</evidence>
<dbReference type="EMBL" id="BJWH01000005">
    <property type="protein sequence ID" value="GEL97865.1"/>
    <property type="molecule type" value="Genomic_DNA"/>
</dbReference>
<keyword evidence="1" id="KW-0119">Carbohydrate metabolism</keyword>
<protein>
    <submittedName>
        <fullName evidence="3">3-dehydroshikimate dehydratase</fullName>
    </submittedName>
</protein>
<accession>A0A511JIY1</accession>
<feature type="domain" description="Xylose isomerase-like TIM barrel" evidence="2">
    <location>
        <begin position="35"/>
        <end position="279"/>
    </location>
</feature>
<sequence>MTAPAAPSDGRDLSRLSLNTATTKAWTLREAVDGAVRAGLPAVGVWRDRVQEAGVVEAAKIIADAGLRVSSLCRGGFLTADDDAAATAALDDNRRAIVEAATLGTRELIMVVGGLPAASTPGGPALPGTGGRDLVGARQRVADRIGELAPFAAGHGVRLVLEPLHPIFAADRAVISTLGQALDIAEPYPADVVGVVVDTYHVWWDPDLQRQIARAGATGRIASYQVCDWVLPLAADPLLSRGHVGDGYIDFATITRWVAEAGYTGDVEVEIFHQAVWDAPGDETVSTLADRYVRLVLPHL</sequence>
<evidence type="ECO:0000259" key="2">
    <source>
        <dbReference type="Pfam" id="PF01261"/>
    </source>
</evidence>
<dbReference type="RefSeq" id="WP_146845414.1">
    <property type="nucleotide sequence ID" value="NZ_BJWH01000005.1"/>
</dbReference>
<evidence type="ECO:0000313" key="3">
    <source>
        <dbReference type="EMBL" id="GEL97865.1"/>
    </source>
</evidence>
<dbReference type="Proteomes" id="UP000321049">
    <property type="component" value="Unassembled WGS sequence"/>
</dbReference>
<dbReference type="PANTHER" id="PTHR12110:SF52">
    <property type="entry name" value="XYLOSE ISOMERASE"/>
    <property type="match status" value="1"/>
</dbReference>
<gene>
    <name evidence="3" type="ORF">CTE05_14120</name>
</gene>
<dbReference type="InterPro" id="IPR050312">
    <property type="entry name" value="IolE/XylAMocC-like"/>
</dbReference>
<dbReference type="Gene3D" id="3.20.20.150">
    <property type="entry name" value="Divalent-metal-dependent TIM barrel enzymes"/>
    <property type="match status" value="1"/>
</dbReference>
<organism evidence="3 4">
    <name type="scientific">Cellulomonas terrae</name>
    <dbReference type="NCBI Taxonomy" id="311234"/>
    <lineage>
        <taxon>Bacteria</taxon>
        <taxon>Bacillati</taxon>
        <taxon>Actinomycetota</taxon>
        <taxon>Actinomycetes</taxon>
        <taxon>Micrococcales</taxon>
        <taxon>Cellulomonadaceae</taxon>
        <taxon>Cellulomonas</taxon>
    </lineage>
</organism>
<comment type="caution">
    <text evidence="3">The sequence shown here is derived from an EMBL/GenBank/DDBJ whole genome shotgun (WGS) entry which is preliminary data.</text>
</comment>
<dbReference type="PANTHER" id="PTHR12110">
    <property type="entry name" value="HYDROXYPYRUVATE ISOMERASE"/>
    <property type="match status" value="1"/>
</dbReference>
<proteinExistence type="predicted"/>